<evidence type="ECO:0000256" key="5">
    <source>
        <dbReference type="ARBA" id="ARBA00023015"/>
    </source>
</evidence>
<dbReference type="Pfam" id="PF00292">
    <property type="entry name" value="PAX"/>
    <property type="match status" value="1"/>
</dbReference>
<dbReference type="PROSITE" id="PS00027">
    <property type="entry name" value="HOMEOBOX_1"/>
    <property type="match status" value="1"/>
</dbReference>
<dbReference type="Proteomes" id="UP001652741">
    <property type="component" value="Chromosome ssa17"/>
</dbReference>
<gene>
    <name evidence="15" type="primary">LOC106576509</name>
</gene>
<dbReference type="InterPro" id="IPR036388">
    <property type="entry name" value="WH-like_DNA-bd_sf"/>
</dbReference>
<keyword evidence="5" id="KW-0805">Transcription regulation</keyword>
<dbReference type="PANTHER" id="PTHR45636:SF47">
    <property type="entry name" value="PAIRED BOX PROTEIN PAX-4"/>
    <property type="match status" value="1"/>
</dbReference>
<evidence type="ECO:0000256" key="9">
    <source>
        <dbReference type="ARBA" id="ARBA00023242"/>
    </source>
</evidence>
<keyword evidence="14" id="KW-1185">Reference proteome</keyword>
<evidence type="ECO:0000313" key="15">
    <source>
        <dbReference type="RefSeq" id="XP_014009201.1"/>
    </source>
</evidence>
<evidence type="ECO:0000256" key="4">
    <source>
        <dbReference type="ARBA" id="ARBA00022724"/>
    </source>
</evidence>
<evidence type="ECO:0000313" key="14">
    <source>
        <dbReference type="Proteomes" id="UP001652741"/>
    </source>
</evidence>
<evidence type="ECO:0000259" key="12">
    <source>
        <dbReference type="PROSITE" id="PS50071"/>
    </source>
</evidence>
<dbReference type="PROSITE" id="PS51057">
    <property type="entry name" value="PAIRED_2"/>
    <property type="match status" value="1"/>
</dbReference>
<dbReference type="GO" id="GO:0009952">
    <property type="term" value="P:anterior/posterior pattern specification"/>
    <property type="evidence" value="ECO:0007669"/>
    <property type="project" value="UniProtKB-ARBA"/>
</dbReference>
<dbReference type="GO" id="GO:0030902">
    <property type="term" value="P:hindbrain development"/>
    <property type="evidence" value="ECO:0007669"/>
    <property type="project" value="UniProtKB-ARBA"/>
</dbReference>
<dbReference type="OrthoDB" id="3225452at2759"/>
<keyword evidence="6 10" id="KW-0238">DNA-binding</keyword>
<dbReference type="RefSeq" id="XP_014009201.1">
    <property type="nucleotide sequence ID" value="XM_014153726.2"/>
</dbReference>
<dbReference type="AlphaFoldDB" id="A0A1S3N2F9"/>
<dbReference type="PaxDb" id="8030-ENSSSAP00000046981"/>
<dbReference type="Bgee" id="ENSSSAG00000047932">
    <property type="expression patterns" value="Expressed in testis and 2 other cell types or tissues"/>
</dbReference>
<evidence type="ECO:0000256" key="1">
    <source>
        <dbReference type="ARBA" id="ARBA00004123"/>
    </source>
</evidence>
<dbReference type="PANTHER" id="PTHR45636">
    <property type="entry name" value="PAIRED BOX PROTEIN PAX-6-RELATED-RELATED"/>
    <property type="match status" value="1"/>
</dbReference>
<organism evidence="14 15">
    <name type="scientific">Salmo salar</name>
    <name type="common">Atlantic salmon</name>
    <dbReference type="NCBI Taxonomy" id="8030"/>
    <lineage>
        <taxon>Eukaryota</taxon>
        <taxon>Metazoa</taxon>
        <taxon>Chordata</taxon>
        <taxon>Craniata</taxon>
        <taxon>Vertebrata</taxon>
        <taxon>Euteleostomi</taxon>
        <taxon>Actinopterygii</taxon>
        <taxon>Neopterygii</taxon>
        <taxon>Teleostei</taxon>
        <taxon>Protacanthopterygii</taxon>
        <taxon>Salmoniformes</taxon>
        <taxon>Salmonidae</taxon>
        <taxon>Salmoninae</taxon>
        <taxon>Salmo</taxon>
    </lineage>
</organism>
<dbReference type="InterPro" id="IPR001356">
    <property type="entry name" value="HD"/>
</dbReference>
<dbReference type="STRING" id="8030.ENSSSAP00000046981"/>
<keyword evidence="8" id="KW-0804">Transcription</keyword>
<dbReference type="Gene3D" id="1.10.10.10">
    <property type="entry name" value="Winged helix-like DNA-binding domain superfamily/Winged helix DNA-binding domain"/>
    <property type="match status" value="2"/>
</dbReference>
<dbReference type="InterPro" id="IPR043182">
    <property type="entry name" value="PAIRED_DNA-bd_dom"/>
</dbReference>
<dbReference type="FunFam" id="1.10.10.10:FF:000003">
    <property type="entry name" value="Paired box protein Pax-6"/>
    <property type="match status" value="1"/>
</dbReference>
<evidence type="ECO:0000256" key="10">
    <source>
        <dbReference type="PROSITE-ProRule" id="PRU00108"/>
    </source>
</evidence>
<evidence type="ECO:0000256" key="11">
    <source>
        <dbReference type="RuleBase" id="RU000682"/>
    </source>
</evidence>
<dbReference type="GeneID" id="106576509"/>
<keyword evidence="3" id="KW-0217">Developmental protein</keyword>
<dbReference type="Gene3D" id="1.10.10.60">
    <property type="entry name" value="Homeodomain-like"/>
    <property type="match status" value="1"/>
</dbReference>
<reference evidence="15" key="1">
    <citation type="submission" date="2025-08" db="UniProtKB">
        <authorList>
            <consortium name="RefSeq"/>
        </authorList>
    </citation>
    <scope>IDENTIFICATION</scope>
</reference>
<feature type="domain" description="Paired" evidence="13">
    <location>
        <begin position="12"/>
        <end position="138"/>
    </location>
</feature>
<evidence type="ECO:0000256" key="8">
    <source>
        <dbReference type="ARBA" id="ARBA00023163"/>
    </source>
</evidence>
<evidence type="ECO:0000256" key="6">
    <source>
        <dbReference type="ARBA" id="ARBA00023125"/>
    </source>
</evidence>
<name>A0A1S3N2F9_SALSA</name>
<accession>A0A1S3N2F9</accession>
<comment type="subcellular location">
    <subcellularLocation>
        <location evidence="1 10 11">Nucleus</location>
    </subcellularLocation>
</comment>
<evidence type="ECO:0000256" key="3">
    <source>
        <dbReference type="ARBA" id="ARBA00022473"/>
    </source>
</evidence>
<dbReference type="PROSITE" id="PS00034">
    <property type="entry name" value="PAIRED_1"/>
    <property type="match status" value="1"/>
</dbReference>
<dbReference type="InterPro" id="IPR009057">
    <property type="entry name" value="Homeodomain-like_sf"/>
</dbReference>
<feature type="DNA-binding region" description="Homeobox" evidence="10">
    <location>
        <begin position="189"/>
        <end position="248"/>
    </location>
</feature>
<dbReference type="InterPro" id="IPR017970">
    <property type="entry name" value="Homeobox_CS"/>
</dbReference>
<dbReference type="GO" id="GO:0000981">
    <property type="term" value="F:DNA-binding transcription factor activity, RNA polymerase II-specific"/>
    <property type="evidence" value="ECO:0007669"/>
    <property type="project" value="InterPro"/>
</dbReference>
<dbReference type="GO" id="GO:0000978">
    <property type="term" value="F:RNA polymerase II cis-regulatory region sequence-specific DNA binding"/>
    <property type="evidence" value="ECO:0007669"/>
    <property type="project" value="TreeGrafter"/>
</dbReference>
<dbReference type="InterPro" id="IPR001523">
    <property type="entry name" value="Paired_dom"/>
</dbReference>
<dbReference type="PROSITE" id="PS50071">
    <property type="entry name" value="HOMEOBOX_2"/>
    <property type="match status" value="1"/>
</dbReference>
<keyword evidence="4" id="KW-0563">Paired box</keyword>
<sequence>MCGRNVDLSNEGSGCVNQFGGVFLNGRPLPAYKRRKMIELASEGVRPCEISRILQVSNGCVSKILSRYHKTGLLDPKATGGSRPRLLTPEVISKIIECKTKNPTIFAWEIRKKLAAERICKSAKVPSVSSVNRILRKIQLDSAMLSVEISAHHPRHPGLLVETPTQSVVKEKEEMETVEVNELQPPGPQHRNRTTFTLEQCRALEQEFTRSHYADTFTREKLASEIQLPEDTIKVWFSNRRAKWRREAKYKSSVHGAHTSFLMNQKNKDFPSVNSMTTSNSMTQQTHWRQRESLGVQFDTSCSEISQRYGPATTIERGIGGTEVLGYRGISIQLPSSSSQYSGSTTFPLVHPQDERTPLAHHAERFLFPLAHHYTDVRTVFPLAHQTERMGHSLNYHWDDGSDFPLAHHQTDERFLLAHHRERTGGPSLI</sequence>
<dbReference type="GO" id="GO:0005634">
    <property type="term" value="C:nucleus"/>
    <property type="evidence" value="ECO:0007669"/>
    <property type="project" value="UniProtKB-SubCell"/>
</dbReference>
<keyword evidence="9 10" id="KW-0539">Nucleus</keyword>
<evidence type="ECO:0000259" key="13">
    <source>
        <dbReference type="PROSITE" id="PS51057"/>
    </source>
</evidence>
<keyword evidence="7 10" id="KW-0371">Homeobox</keyword>
<dbReference type="SUPFAM" id="SSF46689">
    <property type="entry name" value="Homeodomain-like"/>
    <property type="match status" value="2"/>
</dbReference>
<dbReference type="KEGG" id="sasa:106576509"/>
<dbReference type="CDD" id="cd00086">
    <property type="entry name" value="homeodomain"/>
    <property type="match status" value="1"/>
</dbReference>
<dbReference type="PRINTS" id="PR00027">
    <property type="entry name" value="PAIREDBOX"/>
</dbReference>
<proteinExistence type="inferred from homology"/>
<dbReference type="SMART" id="SM00389">
    <property type="entry name" value="HOX"/>
    <property type="match status" value="1"/>
</dbReference>
<comment type="similarity">
    <text evidence="2">Belongs to the paired homeobox family.</text>
</comment>
<feature type="domain" description="Homeobox" evidence="12">
    <location>
        <begin position="187"/>
        <end position="247"/>
    </location>
</feature>
<dbReference type="Pfam" id="PF00046">
    <property type="entry name" value="Homeodomain"/>
    <property type="match status" value="1"/>
</dbReference>
<dbReference type="SMART" id="SM00351">
    <property type="entry name" value="PAX"/>
    <property type="match status" value="1"/>
</dbReference>
<dbReference type="GO" id="GO:0048593">
    <property type="term" value="P:camera-type eye morphogenesis"/>
    <property type="evidence" value="ECO:0007669"/>
    <property type="project" value="UniProtKB-ARBA"/>
</dbReference>
<evidence type="ECO:0000256" key="7">
    <source>
        <dbReference type="ARBA" id="ARBA00023155"/>
    </source>
</evidence>
<evidence type="ECO:0000256" key="2">
    <source>
        <dbReference type="ARBA" id="ARBA00005733"/>
    </source>
</evidence>
<dbReference type="InterPro" id="IPR043565">
    <property type="entry name" value="PAX_fam"/>
</dbReference>
<protein>
    <submittedName>
        <fullName evidence="15">Paired box protein Pax-4</fullName>
    </submittedName>
</protein>